<proteinExistence type="predicted"/>
<comment type="caution">
    <text evidence="1">The sequence shown here is derived from an EMBL/GenBank/DDBJ whole genome shotgun (WGS) entry which is preliminary data.</text>
</comment>
<keyword evidence="2" id="KW-1185">Reference proteome</keyword>
<accession>A0A9W8V2A6</accession>
<sequence>MKELTEFLVGLDSTSSTRESTTLDAYRFESGATRAMASAFSQHERRSKLPSALGRTAFPPLFLFPRTMRSPVESGLMKHDLVYERSINAILQAGSCARLMKWRDFAVLTCNI</sequence>
<name>A0A9W8V2A6_9HYPO</name>
<evidence type="ECO:0000313" key="1">
    <source>
        <dbReference type="EMBL" id="KAJ4190179.1"/>
    </source>
</evidence>
<organism evidence="1 2">
    <name type="scientific">Fusarium falciforme</name>
    <dbReference type="NCBI Taxonomy" id="195108"/>
    <lineage>
        <taxon>Eukaryota</taxon>
        <taxon>Fungi</taxon>
        <taxon>Dikarya</taxon>
        <taxon>Ascomycota</taxon>
        <taxon>Pezizomycotina</taxon>
        <taxon>Sordariomycetes</taxon>
        <taxon>Hypocreomycetidae</taxon>
        <taxon>Hypocreales</taxon>
        <taxon>Nectriaceae</taxon>
        <taxon>Fusarium</taxon>
        <taxon>Fusarium solani species complex</taxon>
    </lineage>
</organism>
<reference evidence="1" key="1">
    <citation type="submission" date="2022-09" db="EMBL/GenBank/DDBJ databases">
        <title>Fusarium specimens isolated from Avocado Roots.</title>
        <authorList>
            <person name="Stajich J."/>
            <person name="Roper C."/>
            <person name="Heimlech-Rivalta G."/>
        </authorList>
    </citation>
    <scope>NUCLEOTIDE SEQUENCE</scope>
    <source>
        <strain evidence="1">A02</strain>
    </source>
</reference>
<dbReference type="Proteomes" id="UP001152087">
    <property type="component" value="Unassembled WGS sequence"/>
</dbReference>
<evidence type="ECO:0000313" key="2">
    <source>
        <dbReference type="Proteomes" id="UP001152087"/>
    </source>
</evidence>
<dbReference type="AlphaFoldDB" id="A0A9W8V2A6"/>
<gene>
    <name evidence="1" type="ORF">NW755_005318</name>
</gene>
<dbReference type="EMBL" id="JAOQAV010000011">
    <property type="protein sequence ID" value="KAJ4190179.1"/>
    <property type="molecule type" value="Genomic_DNA"/>
</dbReference>
<protein>
    <submittedName>
        <fullName evidence="1">Uncharacterized protein</fullName>
    </submittedName>
</protein>